<accession>A0AAV1VSH5</accession>
<comment type="caution">
    <text evidence="2">The sequence shown here is derived from an EMBL/GenBank/DDBJ whole genome shotgun (WGS) entry which is preliminary data.</text>
</comment>
<evidence type="ECO:0000313" key="3">
    <source>
        <dbReference type="Proteomes" id="UP001497480"/>
    </source>
</evidence>
<sequence length="118" mass="13162">MEVGSLHELEDMSKTRPSFEFCRMGFRTSSVSRVYIYLVVTIDGKVFNIGVWEEWEGLVGSTGGQGIEKGSSWISDSVSYEALPENVTTWIADSLEKEWKSEEGEEDGGGGSRENVER</sequence>
<dbReference type="EMBL" id="CAXHTB010000001">
    <property type="protein sequence ID" value="CAL0299872.1"/>
    <property type="molecule type" value="Genomic_DNA"/>
</dbReference>
<reference evidence="2 3" key="1">
    <citation type="submission" date="2024-03" db="EMBL/GenBank/DDBJ databases">
        <authorList>
            <person name="Martinez-Hernandez J."/>
        </authorList>
    </citation>
    <scope>NUCLEOTIDE SEQUENCE [LARGE SCALE GENOMIC DNA]</scope>
</reference>
<protein>
    <submittedName>
        <fullName evidence="2">Uncharacterized protein</fullName>
    </submittedName>
</protein>
<evidence type="ECO:0000256" key="1">
    <source>
        <dbReference type="SAM" id="MobiDB-lite"/>
    </source>
</evidence>
<evidence type="ECO:0000313" key="2">
    <source>
        <dbReference type="EMBL" id="CAL0299872.1"/>
    </source>
</evidence>
<feature type="region of interest" description="Disordered" evidence="1">
    <location>
        <begin position="98"/>
        <end position="118"/>
    </location>
</feature>
<dbReference type="AlphaFoldDB" id="A0AAV1VSH5"/>
<name>A0AAV1VSH5_LUPLU</name>
<organism evidence="2 3">
    <name type="scientific">Lupinus luteus</name>
    <name type="common">European yellow lupine</name>
    <dbReference type="NCBI Taxonomy" id="3873"/>
    <lineage>
        <taxon>Eukaryota</taxon>
        <taxon>Viridiplantae</taxon>
        <taxon>Streptophyta</taxon>
        <taxon>Embryophyta</taxon>
        <taxon>Tracheophyta</taxon>
        <taxon>Spermatophyta</taxon>
        <taxon>Magnoliopsida</taxon>
        <taxon>eudicotyledons</taxon>
        <taxon>Gunneridae</taxon>
        <taxon>Pentapetalae</taxon>
        <taxon>rosids</taxon>
        <taxon>fabids</taxon>
        <taxon>Fabales</taxon>
        <taxon>Fabaceae</taxon>
        <taxon>Papilionoideae</taxon>
        <taxon>50 kb inversion clade</taxon>
        <taxon>genistoids sensu lato</taxon>
        <taxon>core genistoids</taxon>
        <taxon>Genisteae</taxon>
        <taxon>Lupinus</taxon>
    </lineage>
</organism>
<proteinExistence type="predicted"/>
<keyword evidence="3" id="KW-1185">Reference proteome</keyword>
<gene>
    <name evidence="2" type="ORF">LLUT_LOCUS932</name>
</gene>
<dbReference type="Proteomes" id="UP001497480">
    <property type="component" value="Unassembled WGS sequence"/>
</dbReference>